<dbReference type="PROSITE" id="PS51257">
    <property type="entry name" value="PROKAR_LIPOPROTEIN"/>
    <property type="match status" value="1"/>
</dbReference>
<protein>
    <submittedName>
        <fullName evidence="2">Uncharacterized protein DUF2798</fullName>
    </submittedName>
</protein>
<feature type="transmembrane region" description="Helical" evidence="1">
    <location>
        <begin position="39"/>
        <end position="62"/>
    </location>
</feature>
<comment type="caution">
    <text evidence="2">The sequence shown here is derived from an EMBL/GenBank/DDBJ whole genome shotgun (WGS) entry which is preliminary data.</text>
</comment>
<accession>A0A484F5K5</accession>
<dbReference type="InterPro" id="IPR021529">
    <property type="entry name" value="DUF2798"/>
</dbReference>
<gene>
    <name evidence="2" type="ORF">C7391_1402</name>
</gene>
<sequence>MVKRKLITAFCMTFFMSCGMSLIMLLMNAGLPDPFLTTWFKAWAIAFVFAFLLTNIISPIVLTKIVPFIMGDNRQAAAENMTAVPAES</sequence>
<keyword evidence="1" id="KW-0472">Membrane</keyword>
<keyword evidence="1" id="KW-0812">Transmembrane</keyword>
<dbReference type="Proteomes" id="UP000294855">
    <property type="component" value="Unassembled WGS sequence"/>
</dbReference>
<dbReference type="EMBL" id="SNYS01000010">
    <property type="protein sequence ID" value="TDQ67848.1"/>
    <property type="molecule type" value="Genomic_DNA"/>
</dbReference>
<keyword evidence="3" id="KW-1185">Reference proteome</keyword>
<dbReference type="RefSeq" id="WP_133517849.1">
    <property type="nucleotide sequence ID" value="NZ_JAHDUW010000001.1"/>
</dbReference>
<evidence type="ECO:0000313" key="2">
    <source>
        <dbReference type="EMBL" id="TDQ67848.1"/>
    </source>
</evidence>
<organism evidence="2 3">
    <name type="scientific">Methanimicrococcus blatticola</name>
    <dbReference type="NCBI Taxonomy" id="91560"/>
    <lineage>
        <taxon>Archaea</taxon>
        <taxon>Methanobacteriati</taxon>
        <taxon>Methanobacteriota</taxon>
        <taxon>Stenosarchaea group</taxon>
        <taxon>Methanomicrobia</taxon>
        <taxon>Methanosarcinales</taxon>
        <taxon>Methanosarcinaceae</taxon>
        <taxon>Methanimicrococcus</taxon>
    </lineage>
</organism>
<dbReference type="AlphaFoldDB" id="A0A484F5K5"/>
<proteinExistence type="predicted"/>
<dbReference type="Pfam" id="PF11391">
    <property type="entry name" value="DUF2798"/>
    <property type="match status" value="1"/>
</dbReference>
<name>A0A484F5K5_9EURY</name>
<evidence type="ECO:0000313" key="3">
    <source>
        <dbReference type="Proteomes" id="UP000294855"/>
    </source>
</evidence>
<reference evidence="2 3" key="1">
    <citation type="submission" date="2019-03" db="EMBL/GenBank/DDBJ databases">
        <title>Genomic Encyclopedia of Type Strains, Phase IV (KMG-IV): sequencing the most valuable type-strain genomes for metagenomic binning, comparative biology and taxonomic classification.</title>
        <authorList>
            <person name="Goeker M."/>
        </authorList>
    </citation>
    <scope>NUCLEOTIDE SEQUENCE [LARGE SCALE GENOMIC DNA]</scope>
    <source>
        <strain evidence="2 3">DSM 13328</strain>
    </source>
</reference>
<keyword evidence="1" id="KW-1133">Transmembrane helix</keyword>
<evidence type="ECO:0000256" key="1">
    <source>
        <dbReference type="SAM" id="Phobius"/>
    </source>
</evidence>
<feature type="transmembrane region" description="Helical" evidence="1">
    <location>
        <begin position="7"/>
        <end position="27"/>
    </location>
</feature>